<keyword evidence="3" id="KW-0813">Transport</keyword>
<comment type="caution">
    <text evidence="9">The sequence shown here is derived from an EMBL/GenBank/DDBJ whole genome shotgun (WGS) entry which is preliminary data.</text>
</comment>
<feature type="transmembrane region" description="Helical" evidence="8">
    <location>
        <begin position="435"/>
        <end position="457"/>
    </location>
</feature>
<dbReference type="Pfam" id="PF13347">
    <property type="entry name" value="MFS_2"/>
    <property type="match status" value="1"/>
</dbReference>
<feature type="transmembrane region" description="Helical" evidence="8">
    <location>
        <begin position="343"/>
        <end position="367"/>
    </location>
</feature>
<feature type="transmembrane region" description="Helical" evidence="8">
    <location>
        <begin position="89"/>
        <end position="108"/>
    </location>
</feature>
<feature type="transmembrane region" description="Helical" evidence="8">
    <location>
        <begin position="287"/>
        <end position="306"/>
    </location>
</feature>
<feature type="transmembrane region" description="Helical" evidence="8">
    <location>
        <begin position="157"/>
        <end position="181"/>
    </location>
</feature>
<feature type="transmembrane region" description="Helical" evidence="8">
    <location>
        <begin position="388"/>
        <end position="415"/>
    </location>
</feature>
<name>A0ABP7CZR4_9SPHN</name>
<evidence type="ECO:0000256" key="4">
    <source>
        <dbReference type="ARBA" id="ARBA00022475"/>
    </source>
</evidence>
<evidence type="ECO:0000256" key="6">
    <source>
        <dbReference type="ARBA" id="ARBA00022989"/>
    </source>
</evidence>
<feature type="transmembrane region" description="Helical" evidence="8">
    <location>
        <begin position="247"/>
        <end position="267"/>
    </location>
</feature>
<evidence type="ECO:0000256" key="1">
    <source>
        <dbReference type="ARBA" id="ARBA00004651"/>
    </source>
</evidence>
<dbReference type="PANTHER" id="PTHR11328">
    <property type="entry name" value="MAJOR FACILITATOR SUPERFAMILY DOMAIN-CONTAINING PROTEIN"/>
    <property type="match status" value="1"/>
</dbReference>
<feature type="transmembrane region" description="Helical" evidence="8">
    <location>
        <begin position="39"/>
        <end position="68"/>
    </location>
</feature>
<keyword evidence="7 8" id="KW-0472">Membrane</keyword>
<comment type="similarity">
    <text evidence="2">Belongs to the sodium:galactoside symporter (TC 2.A.2) family.</text>
</comment>
<keyword evidence="4" id="KW-1003">Cell membrane</keyword>
<dbReference type="EMBL" id="BAABBF010000001">
    <property type="protein sequence ID" value="GAA3697211.1"/>
    <property type="molecule type" value="Genomic_DNA"/>
</dbReference>
<keyword evidence="10" id="KW-1185">Reference proteome</keyword>
<evidence type="ECO:0000256" key="8">
    <source>
        <dbReference type="SAM" id="Phobius"/>
    </source>
</evidence>
<dbReference type="PANTHER" id="PTHR11328:SF24">
    <property type="entry name" value="MAJOR FACILITATOR SUPERFAMILY (MFS) PROFILE DOMAIN-CONTAINING PROTEIN"/>
    <property type="match status" value="1"/>
</dbReference>
<evidence type="ECO:0000256" key="5">
    <source>
        <dbReference type="ARBA" id="ARBA00022692"/>
    </source>
</evidence>
<feature type="transmembrane region" description="Helical" evidence="8">
    <location>
        <begin position="114"/>
        <end position="136"/>
    </location>
</feature>
<dbReference type="Gene3D" id="1.20.1250.20">
    <property type="entry name" value="MFS general substrate transporter like domains"/>
    <property type="match status" value="1"/>
</dbReference>
<keyword evidence="5 8" id="KW-0812">Transmembrane</keyword>
<organism evidence="9 10">
    <name type="scientific">Sphingomonas cynarae</name>
    <dbReference type="NCBI Taxonomy" id="930197"/>
    <lineage>
        <taxon>Bacteria</taxon>
        <taxon>Pseudomonadati</taxon>
        <taxon>Pseudomonadota</taxon>
        <taxon>Alphaproteobacteria</taxon>
        <taxon>Sphingomonadales</taxon>
        <taxon>Sphingomonadaceae</taxon>
        <taxon>Sphingomonas</taxon>
    </lineage>
</organism>
<accession>A0ABP7CZR4</accession>
<dbReference type="InterPro" id="IPR018043">
    <property type="entry name" value="Na/Gal_symport_CS"/>
</dbReference>
<keyword evidence="6 8" id="KW-1133">Transmembrane helix</keyword>
<dbReference type="InterPro" id="IPR039672">
    <property type="entry name" value="MFS_2"/>
</dbReference>
<evidence type="ECO:0000313" key="10">
    <source>
        <dbReference type="Proteomes" id="UP001500523"/>
    </source>
</evidence>
<feature type="transmembrane region" description="Helical" evidence="8">
    <location>
        <begin position="313"/>
        <end position="337"/>
    </location>
</feature>
<sequence length="483" mass="50384">MISTALPQPARSVPMALKFFYGSGQAINAIVDGAINTFLLFYLTAVCGMSGSAAGAIFLVSLAIDGVLDPFIGRLSDRWRSRWGRRLPFMVAALPPMMIAALLLFSLPRGLGSGLLFGYVLILNLMLRIGLSVFALPHSALNAELTDDYRERSVLSTFRALFLVVGFAAILVPSFSIIFAGENGLQDHGRYPSLGLLVAVLLAVFGTMCVLGIARGVLTLPRPETSDHDDATGFLAEIAQLFRNPSFVLLFTGAVLALVGQGMASAIGLHALRYFWKLPGNLIQLPLLIQPVGMLLGTVAAGLLLGRIEKRDGVIGALVVIALYPAVIVALATTGVIAPGSFVATVLVVGNGAIFGAGGAMCFVCFYSMIADAVDEHDLRFGMRREALYAAALMIGSKAATGLGAFVAGVGLQAIGFSAGADGGTPATLSAGTTLGMGLLWGPGSAILCLAAIPFLWRYKLTRARHAAVLAGLSTRRASAVVA</sequence>
<dbReference type="RefSeq" id="WP_344691745.1">
    <property type="nucleotide sequence ID" value="NZ_BAABBF010000001.1"/>
</dbReference>
<dbReference type="Proteomes" id="UP001500523">
    <property type="component" value="Unassembled WGS sequence"/>
</dbReference>
<dbReference type="PROSITE" id="PS00872">
    <property type="entry name" value="NA_GALACTOSIDE_SYMP"/>
    <property type="match status" value="1"/>
</dbReference>
<proteinExistence type="inferred from homology"/>
<dbReference type="SUPFAM" id="SSF103473">
    <property type="entry name" value="MFS general substrate transporter"/>
    <property type="match status" value="1"/>
</dbReference>
<gene>
    <name evidence="9" type="ORF">GCM10022268_04600</name>
</gene>
<feature type="transmembrane region" description="Helical" evidence="8">
    <location>
        <begin position="193"/>
        <end position="214"/>
    </location>
</feature>
<evidence type="ECO:0000256" key="3">
    <source>
        <dbReference type="ARBA" id="ARBA00022448"/>
    </source>
</evidence>
<dbReference type="InterPro" id="IPR036259">
    <property type="entry name" value="MFS_trans_sf"/>
</dbReference>
<protein>
    <submittedName>
        <fullName evidence="9">MFS transporter</fullName>
    </submittedName>
</protein>
<evidence type="ECO:0000256" key="7">
    <source>
        <dbReference type="ARBA" id="ARBA00023136"/>
    </source>
</evidence>
<evidence type="ECO:0000256" key="2">
    <source>
        <dbReference type="ARBA" id="ARBA00009617"/>
    </source>
</evidence>
<comment type="subcellular location">
    <subcellularLocation>
        <location evidence="1">Cell membrane</location>
        <topology evidence="1">Multi-pass membrane protein</topology>
    </subcellularLocation>
</comment>
<evidence type="ECO:0000313" key="9">
    <source>
        <dbReference type="EMBL" id="GAA3697211.1"/>
    </source>
</evidence>
<reference evidence="10" key="1">
    <citation type="journal article" date="2019" name="Int. J. Syst. Evol. Microbiol.">
        <title>The Global Catalogue of Microorganisms (GCM) 10K type strain sequencing project: providing services to taxonomists for standard genome sequencing and annotation.</title>
        <authorList>
            <consortium name="The Broad Institute Genomics Platform"/>
            <consortium name="The Broad Institute Genome Sequencing Center for Infectious Disease"/>
            <person name="Wu L."/>
            <person name="Ma J."/>
        </authorList>
    </citation>
    <scope>NUCLEOTIDE SEQUENCE [LARGE SCALE GENOMIC DNA]</scope>
    <source>
        <strain evidence="10">JCM 17498</strain>
    </source>
</reference>